<name>A0ABS3TC29_9BACT</name>
<evidence type="ECO:0000313" key="2">
    <source>
        <dbReference type="Proteomes" id="UP000670527"/>
    </source>
</evidence>
<organism evidence="1 2">
    <name type="scientific">Hymenobacter defluvii</name>
    <dbReference type="NCBI Taxonomy" id="2054411"/>
    <lineage>
        <taxon>Bacteria</taxon>
        <taxon>Pseudomonadati</taxon>
        <taxon>Bacteroidota</taxon>
        <taxon>Cytophagia</taxon>
        <taxon>Cytophagales</taxon>
        <taxon>Hymenobacteraceae</taxon>
        <taxon>Hymenobacter</taxon>
    </lineage>
</organism>
<keyword evidence="2" id="KW-1185">Reference proteome</keyword>
<dbReference type="Pfam" id="PF13618">
    <property type="entry name" value="Gluconate_2-dh3"/>
    <property type="match status" value="1"/>
</dbReference>
<comment type="caution">
    <text evidence="1">The sequence shown here is derived from an EMBL/GenBank/DDBJ whole genome shotgun (WGS) entry which is preliminary data.</text>
</comment>
<protein>
    <submittedName>
        <fullName evidence="1">Gluconate 2-dehydrogenase subunit 3 family protein</fullName>
    </submittedName>
</protein>
<proteinExistence type="predicted"/>
<reference evidence="1 2" key="1">
    <citation type="submission" date="2021-03" db="EMBL/GenBank/DDBJ databases">
        <authorList>
            <person name="Kim M.K."/>
        </authorList>
    </citation>
    <scope>NUCLEOTIDE SEQUENCE [LARGE SCALE GENOMIC DNA]</scope>
    <source>
        <strain evidence="1 2">BT507</strain>
    </source>
</reference>
<dbReference type="RefSeq" id="WP_208307635.1">
    <property type="nucleotide sequence ID" value="NZ_JAGETX010000005.1"/>
</dbReference>
<evidence type="ECO:0000313" key="1">
    <source>
        <dbReference type="EMBL" id="MBO3271187.1"/>
    </source>
</evidence>
<dbReference type="InterPro" id="IPR027056">
    <property type="entry name" value="Gluconate_2DH_su3"/>
</dbReference>
<sequence length="202" mass="22568">MASPHYPEGTVRALLATDLVTDATRDALQARLDAPVYEPQYLDGATYELLRAVAARLFPQPDRPDNPIELAPAVDKRLLEGGSDGWRYDALPPDREAYRMGLGGIRDSAETMFGQKFLSLSDEQKDQVLSAVQQGTAPGDVWQEMSGVRFFEELLAELTENYYAHPLAQEEIGYVGMADVPGWHHLQLNELDPREPEEQVKL</sequence>
<gene>
    <name evidence="1" type="ORF">J4D97_11050</name>
</gene>
<accession>A0ABS3TC29</accession>
<dbReference type="Proteomes" id="UP000670527">
    <property type="component" value="Unassembled WGS sequence"/>
</dbReference>
<dbReference type="EMBL" id="JAGETX010000005">
    <property type="protein sequence ID" value="MBO3271187.1"/>
    <property type="molecule type" value="Genomic_DNA"/>
</dbReference>